<dbReference type="PANTHER" id="PTHR38797">
    <property type="entry name" value="NUCLEAR PORE COMPLEX PROTEIN NUP85-RELATED"/>
    <property type="match status" value="1"/>
</dbReference>
<dbReference type="Proteomes" id="UP000696573">
    <property type="component" value="Unassembled WGS sequence"/>
</dbReference>
<reference evidence="1" key="1">
    <citation type="submission" date="2021-10" db="EMBL/GenBank/DDBJ databases">
        <authorList>
            <person name="Piombo E."/>
        </authorList>
    </citation>
    <scope>NUCLEOTIDE SEQUENCE</scope>
</reference>
<name>A0A9N9YAN1_9HYPO</name>
<sequence length="291" mass="32556">MGYSAEWSALQRGRVDSVIQRGDQKTLSGTINSRLTAITCGCINRSRSEDELNKYLQDTWYTLIQAGKHIATHEVHQDLVVRELVTIRTLGLLQCSAQTEEDADNDSGKNPGDPQGIITFSDGNTLWTGLPLLSMCLTDEFPKRYYEKNYSKEHKEDSSEILLPVEDLLDALTDLCHNSRFGLALLSSSKTSEATTRIIKTIPADYPHLSSLGELALQSGTITDFPPTGYSPQRWSFWVQRLAELARCGIKSIEYTAKSCLAGMKWAGDDTELLPKLISEELTTWEEEEED</sequence>
<protein>
    <submittedName>
        <fullName evidence="1">Uncharacterized protein</fullName>
    </submittedName>
</protein>
<organism evidence="1 2">
    <name type="scientific">Clonostachys rhizophaga</name>
    <dbReference type="NCBI Taxonomy" id="160324"/>
    <lineage>
        <taxon>Eukaryota</taxon>
        <taxon>Fungi</taxon>
        <taxon>Dikarya</taxon>
        <taxon>Ascomycota</taxon>
        <taxon>Pezizomycotina</taxon>
        <taxon>Sordariomycetes</taxon>
        <taxon>Hypocreomycetidae</taxon>
        <taxon>Hypocreales</taxon>
        <taxon>Bionectriaceae</taxon>
        <taxon>Clonostachys</taxon>
    </lineage>
</organism>
<dbReference type="AlphaFoldDB" id="A0A9N9YAN1"/>
<accession>A0A9N9YAN1</accession>
<proteinExistence type="predicted"/>
<keyword evidence="2" id="KW-1185">Reference proteome</keyword>
<dbReference type="EMBL" id="CABFNQ020000461">
    <property type="protein sequence ID" value="CAH0016235.1"/>
    <property type="molecule type" value="Genomic_DNA"/>
</dbReference>
<evidence type="ECO:0000313" key="1">
    <source>
        <dbReference type="EMBL" id="CAH0016235.1"/>
    </source>
</evidence>
<evidence type="ECO:0000313" key="2">
    <source>
        <dbReference type="Proteomes" id="UP000696573"/>
    </source>
</evidence>
<dbReference type="OrthoDB" id="5403091at2759"/>
<comment type="caution">
    <text evidence="1">The sequence shown here is derived from an EMBL/GenBank/DDBJ whole genome shotgun (WGS) entry which is preliminary data.</text>
</comment>
<dbReference type="InterPro" id="IPR053204">
    <property type="entry name" value="Oxopyrrolidines_Biosynth-assoc"/>
</dbReference>
<gene>
    <name evidence="1" type="ORF">CRHIZ90672A_00007415</name>
</gene>